<dbReference type="Proteomes" id="UP000000844">
    <property type="component" value="Chromosome"/>
</dbReference>
<dbReference type="EMBL" id="CP001778">
    <property type="protein sequence ID" value="ADD42282.1"/>
    <property type="molecule type" value="Genomic_DNA"/>
</dbReference>
<dbReference type="InterPro" id="IPR000551">
    <property type="entry name" value="MerR-type_HTH_dom"/>
</dbReference>
<dbReference type="GO" id="GO:0003700">
    <property type="term" value="F:DNA-binding transcription factor activity"/>
    <property type="evidence" value="ECO:0007669"/>
    <property type="project" value="InterPro"/>
</dbReference>
<reference evidence="6 7" key="1">
    <citation type="journal article" date="2009" name="Stand. Genomic Sci.">
        <title>Complete genome sequence of Stackebrandtia nassauensis type strain (LLR-40K-21).</title>
        <authorList>
            <person name="Munk C."/>
            <person name="Lapidus A."/>
            <person name="Copeland A."/>
            <person name="Jando M."/>
            <person name="Mayilraj S."/>
            <person name="Glavina Del Rio T."/>
            <person name="Nolan M."/>
            <person name="Chen F."/>
            <person name="Lucas S."/>
            <person name="Tice H."/>
            <person name="Cheng J.F."/>
            <person name="Han C."/>
            <person name="Detter J.C."/>
            <person name="Bruce D."/>
            <person name="Goodwin L."/>
            <person name="Chain P."/>
            <person name="Pitluck S."/>
            <person name="Goker M."/>
            <person name="Ovchinikova G."/>
            <person name="Pati A."/>
            <person name="Ivanova N."/>
            <person name="Mavromatis K."/>
            <person name="Chen A."/>
            <person name="Palaniappan K."/>
            <person name="Land M."/>
            <person name="Hauser L."/>
            <person name="Chang Y.J."/>
            <person name="Jeffries C.D."/>
            <person name="Bristow J."/>
            <person name="Eisen J.A."/>
            <person name="Markowitz V."/>
            <person name="Hugenholtz P."/>
            <person name="Kyrpides N.C."/>
            <person name="Klenk H.P."/>
        </authorList>
    </citation>
    <scope>NUCLEOTIDE SEQUENCE [LARGE SCALE GENOMIC DNA]</scope>
    <source>
        <strain evidence="7">DSM 44728 / CIP 108903 / NRRL B-16338 / NBRC 102104 / LLR-40K-21</strain>
    </source>
</reference>
<dbReference type="PRINTS" id="PR00040">
    <property type="entry name" value="HTHMERR"/>
</dbReference>
<dbReference type="InterPro" id="IPR036244">
    <property type="entry name" value="TipA-like_antibiotic-bd"/>
</dbReference>
<evidence type="ECO:0000259" key="5">
    <source>
        <dbReference type="PROSITE" id="PS50937"/>
    </source>
</evidence>
<keyword evidence="4" id="KW-0804">Transcription</keyword>
<dbReference type="eggNOG" id="COG0789">
    <property type="taxonomic scope" value="Bacteria"/>
</dbReference>
<dbReference type="PANTHER" id="PTHR30204">
    <property type="entry name" value="REDOX-CYCLING DRUG-SENSING TRANSCRIPTIONAL ACTIVATOR SOXR"/>
    <property type="match status" value="1"/>
</dbReference>
<keyword evidence="7" id="KW-1185">Reference proteome</keyword>
<dbReference type="PROSITE" id="PS50937">
    <property type="entry name" value="HTH_MERR_2"/>
    <property type="match status" value="1"/>
</dbReference>
<dbReference type="OrthoDB" id="9809391at2"/>
<dbReference type="CDD" id="cd01106">
    <property type="entry name" value="HTH_TipAL-Mta"/>
    <property type="match status" value="1"/>
</dbReference>
<dbReference type="AlphaFoldDB" id="D3Q6A7"/>
<protein>
    <submittedName>
        <fullName evidence="6">Transcriptional regulator, MerR family</fullName>
    </submittedName>
</protein>
<evidence type="ECO:0000313" key="6">
    <source>
        <dbReference type="EMBL" id="ADD42282.1"/>
    </source>
</evidence>
<dbReference type="RefSeq" id="WP_013017853.1">
    <property type="nucleotide sequence ID" value="NC_013947.1"/>
</dbReference>
<dbReference type="SUPFAM" id="SSF46955">
    <property type="entry name" value="Putative DNA-binding domain"/>
    <property type="match status" value="1"/>
</dbReference>
<proteinExistence type="predicted"/>
<evidence type="ECO:0000256" key="3">
    <source>
        <dbReference type="ARBA" id="ARBA00023159"/>
    </source>
</evidence>
<evidence type="ECO:0000256" key="4">
    <source>
        <dbReference type="ARBA" id="ARBA00023163"/>
    </source>
</evidence>
<dbReference type="InterPro" id="IPR012925">
    <property type="entry name" value="TipAS_dom"/>
</dbReference>
<keyword evidence="1" id="KW-0805">Transcription regulation</keyword>
<organism evidence="6 7">
    <name type="scientific">Stackebrandtia nassauensis (strain DSM 44728 / CIP 108903 / NRRL B-16338 / NBRC 102104 / LLR-40K-21)</name>
    <dbReference type="NCBI Taxonomy" id="446470"/>
    <lineage>
        <taxon>Bacteria</taxon>
        <taxon>Bacillati</taxon>
        <taxon>Actinomycetota</taxon>
        <taxon>Actinomycetes</taxon>
        <taxon>Glycomycetales</taxon>
        <taxon>Glycomycetaceae</taxon>
        <taxon>Stackebrandtia</taxon>
    </lineage>
</organism>
<accession>D3Q6A7</accession>
<dbReference type="InterPro" id="IPR009061">
    <property type="entry name" value="DNA-bd_dom_put_sf"/>
</dbReference>
<gene>
    <name evidence="6" type="ordered locus">Snas_2603</name>
</gene>
<evidence type="ECO:0000256" key="2">
    <source>
        <dbReference type="ARBA" id="ARBA00023125"/>
    </source>
</evidence>
<keyword evidence="3" id="KW-0010">Activator</keyword>
<sequence>MTGDDTRGGPPADTDGLTVGRTANLVGVSIRTLHHWDSIGLVSPSDRTWAGYRVYSNEDIARIHRVLVYRELGFELAQIGRILDDRGVDATEHLRRQRGQLVEQIDRLRSMVGSVDRMLAAAREGMRLTPEQQVEIFGTDWRPEWVDEARQRWGDTTQWAQYSERAAALSTAEWEQVASETRAFEADLSDAKRSGVEPGTAAANALAERHRALMSTYFDCTHAMQVCMGRMFVEDPGFAEHYDKLAPGLAVWLREVLFANARANGVDPATAVWE</sequence>
<dbReference type="Gene3D" id="1.10.1660.10">
    <property type="match status" value="1"/>
</dbReference>
<dbReference type="GO" id="GO:0003677">
    <property type="term" value="F:DNA binding"/>
    <property type="evidence" value="ECO:0007669"/>
    <property type="project" value="UniProtKB-KW"/>
</dbReference>
<feature type="domain" description="HTH merR-type" evidence="5">
    <location>
        <begin position="16"/>
        <end position="85"/>
    </location>
</feature>
<dbReference type="SUPFAM" id="SSF89082">
    <property type="entry name" value="Antibiotic binding domain of TipA-like multidrug resistance regulators"/>
    <property type="match status" value="1"/>
</dbReference>
<dbReference type="SMART" id="SM00422">
    <property type="entry name" value="HTH_MERR"/>
    <property type="match status" value="1"/>
</dbReference>
<dbReference type="Pfam" id="PF13411">
    <property type="entry name" value="MerR_1"/>
    <property type="match status" value="1"/>
</dbReference>
<evidence type="ECO:0000313" key="7">
    <source>
        <dbReference type="Proteomes" id="UP000000844"/>
    </source>
</evidence>
<dbReference type="HOGENOM" id="CLU_060077_0_6_11"/>
<evidence type="ECO:0000256" key="1">
    <source>
        <dbReference type="ARBA" id="ARBA00023015"/>
    </source>
</evidence>
<dbReference type="Pfam" id="PF07739">
    <property type="entry name" value="TipAS"/>
    <property type="match status" value="1"/>
</dbReference>
<name>D3Q6A7_STANL</name>
<dbReference type="PANTHER" id="PTHR30204:SF90">
    <property type="entry name" value="HTH-TYPE TRANSCRIPTIONAL ACTIVATOR MTA"/>
    <property type="match status" value="1"/>
</dbReference>
<dbReference type="InterPro" id="IPR047057">
    <property type="entry name" value="MerR_fam"/>
</dbReference>
<dbReference type="STRING" id="446470.Snas_2603"/>
<keyword evidence="2" id="KW-0238">DNA-binding</keyword>
<dbReference type="Gene3D" id="1.10.490.50">
    <property type="entry name" value="Antibiotic binding domain of TipA-like multidrug resistance regulators"/>
    <property type="match status" value="1"/>
</dbReference>
<dbReference type="KEGG" id="sna:Snas_2603"/>